<reference evidence="2 3" key="1">
    <citation type="journal article" date="2013" name="PLoS Genet.">
        <title>Genomic mechanisms accounting for the adaptation to parasitism in nematode-trapping fungi.</title>
        <authorList>
            <person name="Meerupati T."/>
            <person name="Andersson K.M."/>
            <person name="Friman E."/>
            <person name="Kumar D."/>
            <person name="Tunlid A."/>
            <person name="Ahren D."/>
        </authorList>
    </citation>
    <scope>NUCLEOTIDE SEQUENCE [LARGE SCALE GENOMIC DNA]</scope>
    <source>
        <strain evidence="2 3">CBS 200.50</strain>
    </source>
</reference>
<feature type="compositionally biased region" description="Basic and acidic residues" evidence="1">
    <location>
        <begin position="22"/>
        <end position="31"/>
    </location>
</feature>
<feature type="compositionally biased region" description="Low complexity" evidence="1">
    <location>
        <begin position="504"/>
        <end position="513"/>
    </location>
</feature>
<proteinExistence type="predicted"/>
<feature type="region of interest" description="Disordered" evidence="1">
    <location>
        <begin position="217"/>
        <end position="289"/>
    </location>
</feature>
<feature type="compositionally biased region" description="Polar residues" evidence="1">
    <location>
        <begin position="583"/>
        <end position="598"/>
    </location>
</feature>
<feature type="region of interest" description="Disordered" evidence="1">
    <location>
        <begin position="504"/>
        <end position="526"/>
    </location>
</feature>
<dbReference type="HOGENOM" id="CLU_300712_0_0_1"/>
<dbReference type="OMA" id="TSEIANW"/>
<feature type="region of interest" description="Disordered" evidence="1">
    <location>
        <begin position="581"/>
        <end position="622"/>
    </location>
</feature>
<evidence type="ECO:0000313" key="3">
    <source>
        <dbReference type="Proteomes" id="UP000015100"/>
    </source>
</evidence>
<dbReference type="Proteomes" id="UP000015100">
    <property type="component" value="Unassembled WGS sequence"/>
</dbReference>
<feature type="region of interest" description="Disordered" evidence="1">
    <location>
        <begin position="151"/>
        <end position="188"/>
    </location>
</feature>
<dbReference type="OrthoDB" id="5429699at2759"/>
<feature type="compositionally biased region" description="Basic residues" evidence="1">
    <location>
        <begin position="42"/>
        <end position="56"/>
    </location>
</feature>
<organism evidence="2 3">
    <name type="scientific">Dactylellina haptotyla (strain CBS 200.50)</name>
    <name type="common">Nematode-trapping fungus</name>
    <name type="synonym">Monacrosporium haptotylum</name>
    <dbReference type="NCBI Taxonomy" id="1284197"/>
    <lineage>
        <taxon>Eukaryota</taxon>
        <taxon>Fungi</taxon>
        <taxon>Dikarya</taxon>
        <taxon>Ascomycota</taxon>
        <taxon>Pezizomycotina</taxon>
        <taxon>Orbiliomycetes</taxon>
        <taxon>Orbiliales</taxon>
        <taxon>Orbiliaceae</taxon>
        <taxon>Dactylellina</taxon>
    </lineage>
</organism>
<feature type="compositionally biased region" description="Low complexity" evidence="1">
    <location>
        <begin position="613"/>
        <end position="622"/>
    </location>
</feature>
<accession>S8BX11</accession>
<keyword evidence="3" id="KW-1185">Reference proteome</keyword>
<dbReference type="AlphaFoldDB" id="S8BX11"/>
<feature type="compositionally biased region" description="Polar residues" evidence="1">
    <location>
        <begin position="82"/>
        <end position="92"/>
    </location>
</feature>
<name>S8BX11_DACHA</name>
<feature type="region of interest" description="Disordered" evidence="1">
    <location>
        <begin position="17"/>
        <end position="101"/>
    </location>
</feature>
<evidence type="ECO:0000313" key="2">
    <source>
        <dbReference type="EMBL" id="EPS44023.1"/>
    </source>
</evidence>
<feature type="region of interest" description="Disordered" evidence="1">
    <location>
        <begin position="403"/>
        <end position="441"/>
    </location>
</feature>
<feature type="compositionally biased region" description="Polar residues" evidence="1">
    <location>
        <begin position="237"/>
        <end position="255"/>
    </location>
</feature>
<dbReference type="STRING" id="1284197.S8BX11"/>
<feature type="compositionally biased region" description="Polar residues" evidence="1">
    <location>
        <begin position="408"/>
        <end position="437"/>
    </location>
</feature>
<protein>
    <submittedName>
        <fullName evidence="2">Uncharacterized protein</fullName>
    </submittedName>
</protein>
<feature type="compositionally biased region" description="Low complexity" evidence="1">
    <location>
        <begin position="160"/>
        <end position="170"/>
    </location>
</feature>
<reference evidence="3" key="2">
    <citation type="submission" date="2013-04" db="EMBL/GenBank/DDBJ databases">
        <title>Genomic mechanisms accounting for the adaptation to parasitism in nematode-trapping fungi.</title>
        <authorList>
            <person name="Ahren D.G."/>
        </authorList>
    </citation>
    <scope>NUCLEOTIDE SEQUENCE [LARGE SCALE GENOMIC DNA]</scope>
    <source>
        <strain evidence="3">CBS 200.50</strain>
    </source>
</reference>
<evidence type="ECO:0000256" key="1">
    <source>
        <dbReference type="SAM" id="MobiDB-lite"/>
    </source>
</evidence>
<dbReference type="EMBL" id="AQGS01000061">
    <property type="protein sequence ID" value="EPS44023.1"/>
    <property type="molecule type" value="Genomic_DNA"/>
</dbReference>
<feature type="compositionally biased region" description="Basic and acidic residues" evidence="1">
    <location>
        <begin position="171"/>
        <end position="180"/>
    </location>
</feature>
<comment type="caution">
    <text evidence="2">The sequence shown here is derived from an EMBL/GenBank/DDBJ whole genome shotgun (WGS) entry which is preliminary data.</text>
</comment>
<gene>
    <name evidence="2" type="ORF">H072_1991</name>
</gene>
<sequence length="995" mass="106429">MPRLTRAQAAATLQDAAVVDDTSLHPQREPFEEVNANVKSKQVAKPRTTRARSKAGTRKENYDNEDAAALSVPNDAKDDKSNSTASIVSGRSTRSRGKKTAETVIQDEVHVEVIIKRSTRSTRRQQPGEPTITIEGVVETTAAELEIENTPVTPANKNPTTRATRASAKRAAVDTETTERRTRRKVVSVEKPEQILEANESVKSPVEPVRGRAALKVGTSPSRIPSPIKGSPEKTKSQTLATSPIRSALSRNASPNKELVQARRVAENVQVSPARPEFKSPVAKPISPTTPRLTRISLAQKKLKSTYKIPANEPTAVETPGNQTLSTTPVSRRIAAVEKQSKIKTPPIIANKRATVVLHTKLSPEKPGRITIENLPASTPIRPAMHVSLTSIKRNQTQSPIKLATPTPIYSTNRPNTTCHKIGTPASNRTTGPTYTPSHVKKESMAISPIKAPFTPARIIKAKPPSLGSPFVASPSLKVTPRIASISVPLGSFASPTKSHLARQSLAAASRSASGDEEGSSSHGTSMIVNITKVRSDKPPANSATDANQPVEKKSVVLPSVLRKKAPVVATTKAALLRARKVSGQTLETPPVQQSRKSQPPKVAPILQRSKASVPVPSETTVPPRLRAATQNPRSVNQSAKSAPPVKAVIKPQPLAALAPISKPPGNKPFHKITNGVANIKEGNTTAGASIQIAVIVPTISISKPEPEVTVQSRKSIAPIANKIVMAPAGQPSISAISNVGVKADDTKGQELLKIAPKLVVHKKPFQPAKSTKPLTVPVPFQRAVVSKTEMQPTAIAVGTEPLKPAGKLSSIKDRIQKFEAPKPKPKPAPFMEARALLREARKEARKGTLPKLTGQVEYAALPEVETEPQVEIPEQITQSIPASVVINVIPDAGPAHRLAEQPIPRPASPAKAQATSRPVSPAKVLLPLSRPVSPVKMMPVREVIAVPSSQRPVSPAKPPFLADVESMRRAKERAEASIRGHQAVLDWASKARKY</sequence>